<gene>
    <name evidence="6" type="ORF">BABINDRAFT_162847</name>
</gene>
<dbReference type="InterPro" id="IPR020855">
    <property type="entry name" value="Ureohydrolase_Mn_BS"/>
</dbReference>
<dbReference type="PANTHER" id="PTHR11358">
    <property type="entry name" value="ARGINASE/AGMATINASE"/>
    <property type="match status" value="1"/>
</dbReference>
<proteinExistence type="inferred from homology"/>
<dbReference type="SUPFAM" id="SSF52768">
    <property type="entry name" value="Arginase/deacetylase"/>
    <property type="match status" value="1"/>
</dbReference>
<dbReference type="PROSITE" id="PS01053">
    <property type="entry name" value="ARGINASE_1"/>
    <property type="match status" value="1"/>
</dbReference>
<evidence type="ECO:0008006" key="8">
    <source>
        <dbReference type="Google" id="ProtNLM"/>
    </source>
</evidence>
<dbReference type="OrthoDB" id="288726at2759"/>
<protein>
    <recommendedName>
        <fullName evidence="8">Agmatinase</fullName>
    </recommendedName>
</protein>
<dbReference type="RefSeq" id="XP_018983501.1">
    <property type="nucleotide sequence ID" value="XM_019129576.1"/>
</dbReference>
<dbReference type="Pfam" id="PF00491">
    <property type="entry name" value="Arginase"/>
    <property type="match status" value="1"/>
</dbReference>
<dbReference type="GO" id="GO:0008783">
    <property type="term" value="F:agmatinase activity"/>
    <property type="evidence" value="ECO:0007669"/>
    <property type="project" value="TreeGrafter"/>
</dbReference>
<dbReference type="GO" id="GO:0033389">
    <property type="term" value="P:putrescine biosynthetic process from arginine, via agmatine"/>
    <property type="evidence" value="ECO:0007669"/>
    <property type="project" value="TreeGrafter"/>
</dbReference>
<dbReference type="STRING" id="984486.A0A1E3QKG1"/>
<dbReference type="GeneID" id="30147429"/>
<evidence type="ECO:0000256" key="1">
    <source>
        <dbReference type="ARBA" id="ARBA00009227"/>
    </source>
</evidence>
<sequence length="462" mass="51086">MQLSISILTSIIVSLVGTSQARVSALEGQVLLGIFGKSNPQSEPPTLDQLWGEDWPFSGLSSYAHLPYHKCLVEPDTDFDIGIIGVPFDTATTYRTGARFGPKGIRAASARQTKLRGYNPRAGINPYNDWAKVIDCGDIPVTPMDNNLALRQMTVGFEELLIKRNVTEAGASRTQFPRLVAMGGDHSILLPHLRALKKAYNGDNQEIHVIHFDAHLDTWSPSKYPSFWHSKQSEFTHGSMLWMAAKEGLINANNNVHLGLRTRLNGEEDNDEDEDLGFTRISADDVWIHQSGVNYVVDKILETIPKNKPVYLSVDIDCLDPGFAPGTGTIESGGLLPRELIYILRKLEGLNLVGADVVEVNPAFDHSEVTTTNGAQVVYELVTSMVKRGKLSFLSQNEQTIESKKEEIELTKLGHGGVIVSEASLKQGYKYVDELRSKIEDEIAQLDFLKGELKAKLNMLEA</sequence>
<dbReference type="CDD" id="cd11592">
    <property type="entry name" value="Agmatinase_PAH"/>
    <property type="match status" value="1"/>
</dbReference>
<evidence type="ECO:0000256" key="2">
    <source>
        <dbReference type="ARBA" id="ARBA00022723"/>
    </source>
</evidence>
<dbReference type="InterPro" id="IPR006035">
    <property type="entry name" value="Ureohydrolase"/>
</dbReference>
<keyword evidence="3 4" id="KW-0378">Hydrolase</keyword>
<dbReference type="FunFam" id="3.40.800.10:FF:000014">
    <property type="entry name" value="Arginase family protein"/>
    <property type="match status" value="1"/>
</dbReference>
<keyword evidence="2" id="KW-0479">Metal-binding</keyword>
<dbReference type="Gene3D" id="3.40.800.10">
    <property type="entry name" value="Ureohydrolase domain"/>
    <property type="match status" value="1"/>
</dbReference>
<evidence type="ECO:0000256" key="5">
    <source>
        <dbReference type="SAM" id="SignalP"/>
    </source>
</evidence>
<keyword evidence="5" id="KW-0732">Signal</keyword>
<dbReference type="PANTHER" id="PTHR11358:SF26">
    <property type="entry name" value="GUANIDINO ACID HYDROLASE, MITOCHONDRIAL"/>
    <property type="match status" value="1"/>
</dbReference>
<organism evidence="6 7">
    <name type="scientific">Babjeviella inositovora NRRL Y-12698</name>
    <dbReference type="NCBI Taxonomy" id="984486"/>
    <lineage>
        <taxon>Eukaryota</taxon>
        <taxon>Fungi</taxon>
        <taxon>Dikarya</taxon>
        <taxon>Ascomycota</taxon>
        <taxon>Saccharomycotina</taxon>
        <taxon>Pichiomycetes</taxon>
        <taxon>Serinales incertae sedis</taxon>
        <taxon>Babjeviella</taxon>
    </lineage>
</organism>
<dbReference type="PRINTS" id="PR00116">
    <property type="entry name" value="ARGINASE"/>
</dbReference>
<evidence type="ECO:0000256" key="3">
    <source>
        <dbReference type="ARBA" id="ARBA00022801"/>
    </source>
</evidence>
<dbReference type="PROSITE" id="PS51409">
    <property type="entry name" value="ARGINASE_2"/>
    <property type="match status" value="1"/>
</dbReference>
<accession>A0A1E3QKG1</accession>
<feature type="signal peptide" evidence="5">
    <location>
        <begin position="1"/>
        <end position="21"/>
    </location>
</feature>
<dbReference type="EMBL" id="KV454436">
    <property type="protein sequence ID" value="ODQ78173.1"/>
    <property type="molecule type" value="Genomic_DNA"/>
</dbReference>
<comment type="similarity">
    <text evidence="1">Belongs to the arginase family. Agmatinase subfamily.</text>
</comment>
<dbReference type="InterPro" id="IPR023696">
    <property type="entry name" value="Ureohydrolase_dom_sf"/>
</dbReference>
<reference evidence="7" key="1">
    <citation type="submission" date="2016-05" db="EMBL/GenBank/DDBJ databases">
        <title>Comparative genomics of biotechnologically important yeasts.</title>
        <authorList>
            <consortium name="DOE Joint Genome Institute"/>
            <person name="Riley R."/>
            <person name="Haridas S."/>
            <person name="Wolfe K.H."/>
            <person name="Lopes M.R."/>
            <person name="Hittinger C.T."/>
            <person name="Goker M."/>
            <person name="Salamov A."/>
            <person name="Wisecaver J."/>
            <person name="Long T.M."/>
            <person name="Aerts A.L."/>
            <person name="Barry K."/>
            <person name="Choi C."/>
            <person name="Clum A."/>
            <person name="Coughlan A.Y."/>
            <person name="Deshpande S."/>
            <person name="Douglass A.P."/>
            <person name="Hanson S.J."/>
            <person name="Klenk H.-P."/>
            <person name="Labutti K."/>
            <person name="Lapidus A."/>
            <person name="Lindquist E."/>
            <person name="Lipzen A."/>
            <person name="Meier-Kolthoff J.P."/>
            <person name="Ohm R.A."/>
            <person name="Otillar R.P."/>
            <person name="Pangilinan J."/>
            <person name="Peng Y."/>
            <person name="Rokas A."/>
            <person name="Rosa C.A."/>
            <person name="Scheuner C."/>
            <person name="Sibirny A.A."/>
            <person name="Slot J.C."/>
            <person name="Stielow J.B."/>
            <person name="Sun H."/>
            <person name="Kurtzman C.P."/>
            <person name="Blackwell M."/>
            <person name="Grigoriev I.V."/>
            <person name="Jeffries T.W."/>
        </authorList>
    </citation>
    <scope>NUCLEOTIDE SEQUENCE [LARGE SCALE GENOMIC DNA]</scope>
    <source>
        <strain evidence="7">NRRL Y-12698</strain>
    </source>
</reference>
<evidence type="ECO:0000256" key="4">
    <source>
        <dbReference type="RuleBase" id="RU003684"/>
    </source>
</evidence>
<dbReference type="AlphaFoldDB" id="A0A1E3QKG1"/>
<dbReference type="Proteomes" id="UP000094336">
    <property type="component" value="Unassembled WGS sequence"/>
</dbReference>
<dbReference type="GO" id="GO:0046872">
    <property type="term" value="F:metal ion binding"/>
    <property type="evidence" value="ECO:0007669"/>
    <property type="project" value="UniProtKB-KW"/>
</dbReference>
<feature type="chain" id="PRO_5009134294" description="Agmatinase" evidence="5">
    <location>
        <begin position="22"/>
        <end position="462"/>
    </location>
</feature>
<evidence type="ECO:0000313" key="6">
    <source>
        <dbReference type="EMBL" id="ODQ78173.1"/>
    </source>
</evidence>
<name>A0A1E3QKG1_9ASCO</name>
<keyword evidence="7" id="KW-1185">Reference proteome</keyword>
<evidence type="ECO:0000313" key="7">
    <source>
        <dbReference type="Proteomes" id="UP000094336"/>
    </source>
</evidence>